<organism evidence="1 2">
    <name type="scientific">Micromonospora sicca</name>
    <dbReference type="NCBI Taxonomy" id="2202420"/>
    <lineage>
        <taxon>Bacteria</taxon>
        <taxon>Bacillati</taxon>
        <taxon>Actinomycetota</taxon>
        <taxon>Actinomycetes</taxon>
        <taxon>Micromonosporales</taxon>
        <taxon>Micromonosporaceae</taxon>
        <taxon>Micromonospora</taxon>
    </lineage>
</organism>
<protein>
    <submittedName>
        <fullName evidence="1">Uncharacterized protein</fullName>
    </submittedName>
</protein>
<reference evidence="1 2" key="1">
    <citation type="submission" date="2023-12" db="EMBL/GenBank/DDBJ databases">
        <title>Micromonospora sp. nov., isolated from Atacama Desert.</title>
        <authorList>
            <person name="Carro L."/>
            <person name="Golinska P."/>
            <person name="Klenk H.-P."/>
            <person name="Goodfellow M."/>
        </authorList>
    </citation>
    <scope>NUCLEOTIDE SEQUENCE [LARGE SCALE GENOMIC DNA]</scope>
    <source>
        <strain evidence="1 2">4G53</strain>
    </source>
</reference>
<dbReference type="RefSeq" id="WP_322443760.1">
    <property type="nucleotide sequence ID" value="NZ_JAXOTQ010000068.1"/>
</dbReference>
<keyword evidence="2" id="KW-1185">Reference proteome</keyword>
<name>A0ABU5JP24_9ACTN</name>
<accession>A0ABU5JP24</accession>
<proteinExistence type="predicted"/>
<gene>
    <name evidence="1" type="ORF">U2F25_33375</name>
</gene>
<dbReference type="Proteomes" id="UP001290101">
    <property type="component" value="Unassembled WGS sequence"/>
</dbReference>
<sequence length="50" mass="5666">MALPRLEQVRSPRSTALLSTLAQELRRRKRNQSVADLLPELENALARQPA</sequence>
<dbReference type="EMBL" id="JAXOTQ010000068">
    <property type="protein sequence ID" value="MDZ5494282.1"/>
    <property type="molecule type" value="Genomic_DNA"/>
</dbReference>
<comment type="caution">
    <text evidence="1">The sequence shown here is derived from an EMBL/GenBank/DDBJ whole genome shotgun (WGS) entry which is preliminary data.</text>
</comment>
<evidence type="ECO:0000313" key="1">
    <source>
        <dbReference type="EMBL" id="MDZ5494282.1"/>
    </source>
</evidence>
<evidence type="ECO:0000313" key="2">
    <source>
        <dbReference type="Proteomes" id="UP001290101"/>
    </source>
</evidence>